<dbReference type="Gene3D" id="3.30.565.10">
    <property type="entry name" value="Histidine kinase-like ATPase, C-terminal domain"/>
    <property type="match status" value="1"/>
</dbReference>
<dbReference type="RefSeq" id="WP_310319132.1">
    <property type="nucleotide sequence ID" value="NZ_JAVDWU010000007.1"/>
</dbReference>
<evidence type="ECO:0000256" key="6">
    <source>
        <dbReference type="ARBA" id="ARBA00022692"/>
    </source>
</evidence>
<keyword evidence="18" id="KW-1185">Reference proteome</keyword>
<dbReference type="InterPro" id="IPR036890">
    <property type="entry name" value="HATPase_C_sf"/>
</dbReference>
<feature type="transmembrane region" description="Helical" evidence="13">
    <location>
        <begin position="61"/>
        <end position="88"/>
    </location>
</feature>
<organism evidence="17 18">
    <name type="scientific">Hydrogenophaga palleronii</name>
    <dbReference type="NCBI Taxonomy" id="65655"/>
    <lineage>
        <taxon>Bacteria</taxon>
        <taxon>Pseudomonadati</taxon>
        <taxon>Pseudomonadota</taxon>
        <taxon>Betaproteobacteria</taxon>
        <taxon>Burkholderiales</taxon>
        <taxon>Comamonadaceae</taxon>
        <taxon>Hydrogenophaga</taxon>
    </lineage>
</organism>
<evidence type="ECO:0000256" key="12">
    <source>
        <dbReference type="ARBA" id="ARBA00023136"/>
    </source>
</evidence>
<dbReference type="CDD" id="cd00082">
    <property type="entry name" value="HisKA"/>
    <property type="match status" value="1"/>
</dbReference>
<dbReference type="Gene3D" id="2.10.70.100">
    <property type="match status" value="1"/>
</dbReference>
<dbReference type="PROSITE" id="PS50113">
    <property type="entry name" value="PAC"/>
    <property type="match status" value="2"/>
</dbReference>
<name>A0ABU1WQI0_9BURK</name>
<dbReference type="PRINTS" id="PR00344">
    <property type="entry name" value="BCTRLSENSOR"/>
</dbReference>
<dbReference type="InterPro" id="IPR050351">
    <property type="entry name" value="BphY/WalK/GraS-like"/>
</dbReference>
<dbReference type="Gene3D" id="3.30.450.20">
    <property type="entry name" value="PAS domain"/>
    <property type="match status" value="2"/>
</dbReference>
<keyword evidence="5" id="KW-0808">Transferase</keyword>
<dbReference type="InterPro" id="IPR004358">
    <property type="entry name" value="Sig_transdc_His_kin-like_C"/>
</dbReference>
<dbReference type="PROSITE" id="PS50112">
    <property type="entry name" value="PAS"/>
    <property type="match status" value="1"/>
</dbReference>
<dbReference type="InterPro" id="IPR000014">
    <property type="entry name" value="PAS"/>
</dbReference>
<feature type="transmembrane region" description="Helical" evidence="13">
    <location>
        <begin position="28"/>
        <end position="49"/>
    </location>
</feature>
<keyword evidence="8" id="KW-0418">Kinase</keyword>
<dbReference type="PROSITE" id="PS50109">
    <property type="entry name" value="HIS_KIN"/>
    <property type="match status" value="1"/>
</dbReference>
<dbReference type="InterPro" id="IPR038318">
    <property type="entry name" value="KdpD_sf"/>
</dbReference>
<dbReference type="InterPro" id="IPR005467">
    <property type="entry name" value="His_kinase_dom"/>
</dbReference>
<keyword evidence="7" id="KW-0547">Nucleotide-binding</keyword>
<keyword evidence="10 13" id="KW-1133">Transmembrane helix</keyword>
<evidence type="ECO:0000256" key="3">
    <source>
        <dbReference type="ARBA" id="ARBA00012438"/>
    </source>
</evidence>
<dbReference type="SMART" id="SM00086">
    <property type="entry name" value="PAC"/>
    <property type="match status" value="2"/>
</dbReference>
<dbReference type="PANTHER" id="PTHR42878">
    <property type="entry name" value="TWO-COMPONENT HISTIDINE KINASE"/>
    <property type="match status" value="1"/>
</dbReference>
<gene>
    <name evidence="17" type="ORF">J2W49_003529</name>
</gene>
<dbReference type="Gene3D" id="1.10.287.130">
    <property type="match status" value="1"/>
</dbReference>
<feature type="domain" description="Histidine kinase" evidence="14">
    <location>
        <begin position="425"/>
        <end position="638"/>
    </location>
</feature>
<feature type="domain" description="PAS" evidence="15">
    <location>
        <begin position="145"/>
        <end position="215"/>
    </location>
</feature>
<accession>A0ABU1WQI0</accession>
<evidence type="ECO:0000256" key="10">
    <source>
        <dbReference type="ARBA" id="ARBA00022989"/>
    </source>
</evidence>
<keyword evidence="4" id="KW-0597">Phosphoprotein</keyword>
<keyword evidence="6 13" id="KW-0812">Transmembrane</keyword>
<dbReference type="InterPro" id="IPR003594">
    <property type="entry name" value="HATPase_dom"/>
</dbReference>
<evidence type="ECO:0000259" key="16">
    <source>
        <dbReference type="PROSITE" id="PS50113"/>
    </source>
</evidence>
<evidence type="ECO:0000256" key="9">
    <source>
        <dbReference type="ARBA" id="ARBA00022840"/>
    </source>
</evidence>
<dbReference type="InterPro" id="IPR035965">
    <property type="entry name" value="PAS-like_dom_sf"/>
</dbReference>
<dbReference type="SUPFAM" id="SSF55874">
    <property type="entry name" value="ATPase domain of HSP90 chaperone/DNA topoisomerase II/histidine kinase"/>
    <property type="match status" value="1"/>
</dbReference>
<dbReference type="InterPro" id="IPR001610">
    <property type="entry name" value="PAC"/>
</dbReference>
<dbReference type="SUPFAM" id="SSF47384">
    <property type="entry name" value="Homodimeric domain of signal transducing histidine kinase"/>
    <property type="match status" value="1"/>
</dbReference>
<reference evidence="17 18" key="1">
    <citation type="submission" date="2023-07" db="EMBL/GenBank/DDBJ databases">
        <title>Sorghum-associated microbial communities from plants grown in Nebraska, USA.</title>
        <authorList>
            <person name="Schachtman D."/>
        </authorList>
    </citation>
    <scope>NUCLEOTIDE SEQUENCE [LARGE SCALE GENOMIC DNA]</scope>
    <source>
        <strain evidence="17 18">4249</strain>
    </source>
</reference>
<dbReference type="InterPro" id="IPR036097">
    <property type="entry name" value="HisK_dim/P_sf"/>
</dbReference>
<dbReference type="CDD" id="cd00130">
    <property type="entry name" value="PAS"/>
    <property type="match status" value="2"/>
</dbReference>
<dbReference type="EMBL" id="JAVDWU010000007">
    <property type="protein sequence ID" value="MDR7151553.1"/>
    <property type="molecule type" value="Genomic_DNA"/>
</dbReference>
<evidence type="ECO:0000256" key="5">
    <source>
        <dbReference type="ARBA" id="ARBA00022679"/>
    </source>
</evidence>
<evidence type="ECO:0000256" key="13">
    <source>
        <dbReference type="SAM" id="Phobius"/>
    </source>
</evidence>
<dbReference type="InterPro" id="IPR000700">
    <property type="entry name" value="PAS-assoc_C"/>
</dbReference>
<dbReference type="PANTHER" id="PTHR42878:SF15">
    <property type="entry name" value="BACTERIOPHYTOCHROME"/>
    <property type="match status" value="1"/>
</dbReference>
<evidence type="ECO:0000256" key="2">
    <source>
        <dbReference type="ARBA" id="ARBA00004141"/>
    </source>
</evidence>
<dbReference type="SMART" id="SM00091">
    <property type="entry name" value="PAS"/>
    <property type="match status" value="1"/>
</dbReference>
<dbReference type="InterPro" id="IPR013655">
    <property type="entry name" value="PAS_fold_3"/>
</dbReference>
<keyword evidence="11" id="KW-0902">Two-component regulatory system</keyword>
<evidence type="ECO:0000256" key="11">
    <source>
        <dbReference type="ARBA" id="ARBA00023012"/>
    </source>
</evidence>
<dbReference type="Proteomes" id="UP001265700">
    <property type="component" value="Unassembled WGS sequence"/>
</dbReference>
<dbReference type="Pfam" id="PF02518">
    <property type="entry name" value="HATPase_c"/>
    <property type="match status" value="1"/>
</dbReference>
<dbReference type="InterPro" id="IPR025201">
    <property type="entry name" value="KdpD_TM"/>
</dbReference>
<evidence type="ECO:0000256" key="1">
    <source>
        <dbReference type="ARBA" id="ARBA00000085"/>
    </source>
</evidence>
<evidence type="ECO:0000256" key="4">
    <source>
        <dbReference type="ARBA" id="ARBA00022553"/>
    </source>
</evidence>
<dbReference type="Gene3D" id="1.20.120.620">
    <property type="entry name" value="Backbone structure of the membrane domain of e. Coli histidine kinase receptor kdpd"/>
    <property type="match status" value="1"/>
</dbReference>
<dbReference type="SMART" id="SM00388">
    <property type="entry name" value="HisKA"/>
    <property type="match status" value="1"/>
</dbReference>
<comment type="caution">
    <text evidence="17">The sequence shown here is derived from an EMBL/GenBank/DDBJ whole genome shotgun (WGS) entry which is preliminary data.</text>
</comment>
<evidence type="ECO:0000259" key="15">
    <source>
        <dbReference type="PROSITE" id="PS50112"/>
    </source>
</evidence>
<comment type="subcellular location">
    <subcellularLocation>
        <location evidence="2">Membrane</location>
        <topology evidence="2">Multi-pass membrane protein</topology>
    </subcellularLocation>
</comment>
<protein>
    <recommendedName>
        <fullName evidence="3">histidine kinase</fullName>
        <ecNumber evidence="3">2.7.13.3</ecNumber>
    </recommendedName>
</protein>
<dbReference type="Pfam" id="PF00512">
    <property type="entry name" value="HisKA"/>
    <property type="match status" value="1"/>
</dbReference>
<dbReference type="NCBIfam" id="TIGR00229">
    <property type="entry name" value="sensory_box"/>
    <property type="match status" value="2"/>
</dbReference>
<dbReference type="Pfam" id="PF13493">
    <property type="entry name" value="DUF4118"/>
    <property type="match status" value="1"/>
</dbReference>
<evidence type="ECO:0000313" key="17">
    <source>
        <dbReference type="EMBL" id="MDR7151553.1"/>
    </source>
</evidence>
<dbReference type="SMART" id="SM00387">
    <property type="entry name" value="HATPase_c"/>
    <property type="match status" value="1"/>
</dbReference>
<keyword evidence="9" id="KW-0067">ATP-binding</keyword>
<feature type="domain" description="PAC" evidence="16">
    <location>
        <begin position="219"/>
        <end position="271"/>
    </location>
</feature>
<dbReference type="InterPro" id="IPR003661">
    <property type="entry name" value="HisK_dim/P_dom"/>
</dbReference>
<proteinExistence type="predicted"/>
<evidence type="ECO:0000256" key="8">
    <source>
        <dbReference type="ARBA" id="ARBA00022777"/>
    </source>
</evidence>
<evidence type="ECO:0000259" key="14">
    <source>
        <dbReference type="PROSITE" id="PS50109"/>
    </source>
</evidence>
<dbReference type="SUPFAM" id="SSF55785">
    <property type="entry name" value="PYP-like sensor domain (PAS domain)"/>
    <property type="match status" value="2"/>
</dbReference>
<keyword evidence="12 13" id="KW-0472">Membrane</keyword>
<dbReference type="Pfam" id="PF08447">
    <property type="entry name" value="PAS_3"/>
    <property type="match status" value="2"/>
</dbReference>
<evidence type="ECO:0000256" key="7">
    <source>
        <dbReference type="ARBA" id="ARBA00022741"/>
    </source>
</evidence>
<sequence length="656" mass="73307">MTPNEPLADLRPGLVSRLLAWHPQSHALWLRILVAIALTGLAAWMRIALAPAESGGRFITFSLAVVLCTIYGGFLTGMVSTVLGMLLANFFLVPPYGSLAFTDPVEALWLNGWHLITQLVVMASIALVQRQHRRLQDAAAQVQQGHKQLEDTFEHSATGMAHSHIDGRWIRVNQTYCELVGYTQAEILSMTFKDFTHPDDIDIDLDNLARTLAGEIDHYSFEKRYIHKKGHTIWVYLTLSLIRKADGTPDYLIAVVQDVSRRKASEAALETSEKLLRQAQKIARMATWQADLATQHFHLLWDSHNIMCVPAAGLSASQMIEITHPDDRETMMKKWSLAVQGKQPYDLEYRVVIDGEVRWLSVQADFERDAQGRAIRALGVTYDITARKRAELEVLRLNASLEQRIQARTQALKGAYEELESYSYAVAHDLRSPLRIINGFAMAIREDNPTLAPDSQQHLERIMGASKKMGELIDGLLQLSQFARGEPHRTRVNLSAIAARQLEELASQEPQRQVTWEIEPGLTAMADAPLVEALLQNLLSNAWKYTAKAPHAHIRIHTVTRNGQPHFCISDNGAGFDMARVDKLFMPFQRLHMPHEFNGLGIGLATAMRIVQRHGGELHAESIPGQGATFCFTLPDDQSAASDQRIAASVVVAQSE</sequence>
<comment type="catalytic activity">
    <reaction evidence="1">
        <text>ATP + protein L-histidine = ADP + protein N-phospho-L-histidine.</text>
        <dbReference type="EC" id="2.7.13.3"/>
    </reaction>
</comment>
<evidence type="ECO:0000313" key="18">
    <source>
        <dbReference type="Proteomes" id="UP001265700"/>
    </source>
</evidence>
<dbReference type="EC" id="2.7.13.3" evidence="3"/>
<feature type="domain" description="PAC" evidence="16">
    <location>
        <begin position="343"/>
        <end position="396"/>
    </location>
</feature>